<name>A0ABT5L4V8_9ALTE</name>
<protein>
    <submittedName>
        <fullName evidence="1">Uncharacterized protein</fullName>
    </submittedName>
</protein>
<keyword evidence="2" id="KW-1185">Reference proteome</keyword>
<gene>
    <name evidence="1" type="ORF">OIK42_08495</name>
</gene>
<dbReference type="Proteomes" id="UP001218788">
    <property type="component" value="Unassembled WGS sequence"/>
</dbReference>
<dbReference type="RefSeq" id="WP_273639721.1">
    <property type="nucleotide sequence ID" value="NZ_JAQQXP010000001.1"/>
</dbReference>
<evidence type="ECO:0000313" key="1">
    <source>
        <dbReference type="EMBL" id="MDC8830798.1"/>
    </source>
</evidence>
<sequence length="208" mass="23264">MPLQNRVMPTGEIVADNSRGQLMGNRGILHNDHQQVVKKHAHPNWVSCVLQHKGIKRKLMTGNKYTELFFLDEYTALSAGHRPCNSCRPEAFKAFKSAWFTANQALVGDSNKAGDMDKIIHKDRNYRGTKVTYQQQLNSLPSGTIFIDDKTCYLILDNAIYEWSFEGYRVSEKPISAVTVEVLTPKSIVGALASGYNAALFNGELKLA</sequence>
<dbReference type="InterPro" id="IPR035451">
    <property type="entry name" value="Ada-like_dom_sf"/>
</dbReference>
<proteinExistence type="predicted"/>
<reference evidence="1 2" key="1">
    <citation type="submission" date="2022-10" db="EMBL/GenBank/DDBJ databases">
        <title>Alteromonas sp. chi3 Genome sequencing.</title>
        <authorList>
            <person name="Park S."/>
        </authorList>
    </citation>
    <scope>NUCLEOTIDE SEQUENCE [LARGE SCALE GENOMIC DNA]</scope>
    <source>
        <strain evidence="2">chi3</strain>
    </source>
</reference>
<dbReference type="EMBL" id="JAQQXP010000001">
    <property type="protein sequence ID" value="MDC8830798.1"/>
    <property type="molecule type" value="Genomic_DNA"/>
</dbReference>
<dbReference type="SUPFAM" id="SSF57884">
    <property type="entry name" value="Ada DNA repair protein, N-terminal domain (N-Ada 10)"/>
    <property type="match status" value="1"/>
</dbReference>
<accession>A0ABT5L4V8</accession>
<organism evidence="1 2">
    <name type="scientific">Alteromonas gilva</name>
    <dbReference type="NCBI Taxonomy" id="2987522"/>
    <lineage>
        <taxon>Bacteria</taxon>
        <taxon>Pseudomonadati</taxon>
        <taxon>Pseudomonadota</taxon>
        <taxon>Gammaproteobacteria</taxon>
        <taxon>Alteromonadales</taxon>
        <taxon>Alteromonadaceae</taxon>
        <taxon>Alteromonas/Salinimonas group</taxon>
        <taxon>Alteromonas</taxon>
    </lineage>
</organism>
<evidence type="ECO:0000313" key="2">
    <source>
        <dbReference type="Proteomes" id="UP001218788"/>
    </source>
</evidence>
<comment type="caution">
    <text evidence="1">The sequence shown here is derived from an EMBL/GenBank/DDBJ whole genome shotgun (WGS) entry which is preliminary data.</text>
</comment>